<dbReference type="Proteomes" id="UP001570417">
    <property type="component" value="Unassembled WGS sequence"/>
</dbReference>
<evidence type="ECO:0000256" key="6">
    <source>
        <dbReference type="SAM" id="Phobius"/>
    </source>
</evidence>
<dbReference type="PANTHER" id="PTHR30086">
    <property type="entry name" value="ARGININE EXPORTER PROTEIN ARGO"/>
    <property type="match status" value="1"/>
</dbReference>
<feature type="transmembrane region" description="Helical" evidence="6">
    <location>
        <begin position="148"/>
        <end position="172"/>
    </location>
</feature>
<dbReference type="PANTHER" id="PTHR30086:SF20">
    <property type="entry name" value="ARGININE EXPORTER PROTEIN ARGO-RELATED"/>
    <property type="match status" value="1"/>
</dbReference>
<evidence type="ECO:0000256" key="4">
    <source>
        <dbReference type="ARBA" id="ARBA00022989"/>
    </source>
</evidence>
<comment type="caution">
    <text evidence="7">The sequence shown here is derived from an EMBL/GenBank/DDBJ whole genome shotgun (WGS) entry which is preliminary data.</text>
</comment>
<keyword evidence="2" id="KW-1003">Cell membrane</keyword>
<gene>
    <name evidence="7" type="ORF">AB4566_02820</name>
</gene>
<dbReference type="InterPro" id="IPR001123">
    <property type="entry name" value="LeuE-type"/>
</dbReference>
<feature type="transmembrane region" description="Helical" evidence="6">
    <location>
        <begin position="6"/>
        <end position="28"/>
    </location>
</feature>
<keyword evidence="3 6" id="KW-0812">Transmembrane</keyword>
<keyword evidence="5 6" id="KW-0472">Membrane</keyword>
<evidence type="ECO:0000256" key="5">
    <source>
        <dbReference type="ARBA" id="ARBA00023136"/>
    </source>
</evidence>
<dbReference type="Pfam" id="PF01810">
    <property type="entry name" value="LysE"/>
    <property type="match status" value="1"/>
</dbReference>
<dbReference type="RefSeq" id="WP_372264800.1">
    <property type="nucleotide sequence ID" value="NZ_JBFRUW010000005.1"/>
</dbReference>
<dbReference type="EMBL" id="JBFRUW010000005">
    <property type="protein sequence ID" value="MFA0567207.1"/>
    <property type="molecule type" value="Genomic_DNA"/>
</dbReference>
<organism evidence="7 8">
    <name type="scientific">Vibrio gallaecicus</name>
    <dbReference type="NCBI Taxonomy" id="552386"/>
    <lineage>
        <taxon>Bacteria</taxon>
        <taxon>Pseudomonadati</taxon>
        <taxon>Pseudomonadota</taxon>
        <taxon>Gammaproteobacteria</taxon>
        <taxon>Vibrionales</taxon>
        <taxon>Vibrionaceae</taxon>
        <taxon>Vibrio</taxon>
    </lineage>
</organism>
<protein>
    <submittedName>
        <fullName evidence="7">LysE/ArgO family amino acid transporter</fullName>
    </submittedName>
</protein>
<feature type="transmembrane region" description="Helical" evidence="6">
    <location>
        <begin position="40"/>
        <end position="62"/>
    </location>
</feature>
<accession>A0ABV4N7Q6</accession>
<sequence>MNFWILLQGFGLGASMIIPIGAQNAYVLNQGIKQNHHLTTATICSLLDTLFISLGIFGGGAILSQNEFLLTSVTLGGIAFLTIYGILSLKSAFRSKENEESKGQITARGKRTVILGALAVTVLNPHLYLDTVVILGSIGGQFEGNDRIAFAIGTILASFTWFYSLSIGAAKLGPVLSRPNVKKGIDIAVAVMMFSIALVLANGLIEQYVIFTFE</sequence>
<evidence type="ECO:0000256" key="3">
    <source>
        <dbReference type="ARBA" id="ARBA00022692"/>
    </source>
</evidence>
<evidence type="ECO:0000313" key="8">
    <source>
        <dbReference type="Proteomes" id="UP001570417"/>
    </source>
</evidence>
<evidence type="ECO:0000256" key="2">
    <source>
        <dbReference type="ARBA" id="ARBA00022475"/>
    </source>
</evidence>
<keyword evidence="4 6" id="KW-1133">Transmembrane helix</keyword>
<feature type="transmembrane region" description="Helical" evidence="6">
    <location>
        <begin position="184"/>
        <end position="205"/>
    </location>
</feature>
<evidence type="ECO:0000256" key="1">
    <source>
        <dbReference type="ARBA" id="ARBA00004651"/>
    </source>
</evidence>
<feature type="transmembrane region" description="Helical" evidence="6">
    <location>
        <begin position="68"/>
        <end position="89"/>
    </location>
</feature>
<name>A0ABV4N7Q6_9VIBR</name>
<evidence type="ECO:0000313" key="7">
    <source>
        <dbReference type="EMBL" id="MFA0567207.1"/>
    </source>
</evidence>
<proteinExistence type="predicted"/>
<reference evidence="7 8" key="1">
    <citation type="journal article" date="2024" name="ISME J.">
        <title>Tailless and filamentous prophages are predominant in marine Vibrio.</title>
        <authorList>
            <person name="Steensen K."/>
            <person name="Seneca J."/>
            <person name="Bartlau N."/>
            <person name="Yu X.A."/>
            <person name="Hussain F.A."/>
            <person name="Polz M.F."/>
        </authorList>
    </citation>
    <scope>NUCLEOTIDE SEQUENCE [LARGE SCALE GENOMIC DNA]</scope>
    <source>
        <strain evidence="7 8">10N.222.51.A1</strain>
    </source>
</reference>
<comment type="subcellular location">
    <subcellularLocation>
        <location evidence="1">Cell membrane</location>
        <topology evidence="1">Multi-pass membrane protein</topology>
    </subcellularLocation>
</comment>
<keyword evidence="8" id="KW-1185">Reference proteome</keyword>
<feature type="transmembrane region" description="Helical" evidence="6">
    <location>
        <begin position="110"/>
        <end position="128"/>
    </location>
</feature>